<keyword evidence="1" id="KW-0812">Transmembrane</keyword>
<dbReference type="InParanoid" id="A0A2H3DJA9"/>
<keyword evidence="1" id="KW-0472">Membrane</keyword>
<proteinExistence type="predicted"/>
<dbReference type="Proteomes" id="UP000217790">
    <property type="component" value="Unassembled WGS sequence"/>
</dbReference>
<dbReference type="EMBL" id="KZ293678">
    <property type="protein sequence ID" value="PBK87536.1"/>
    <property type="molecule type" value="Genomic_DNA"/>
</dbReference>
<keyword evidence="3" id="KW-1185">Reference proteome</keyword>
<accession>A0A2H3DJA9</accession>
<protein>
    <submittedName>
        <fullName evidence="2">Uncharacterized protein</fullName>
    </submittedName>
</protein>
<dbReference type="AlphaFoldDB" id="A0A2H3DJA9"/>
<gene>
    <name evidence="2" type="ORF">ARMGADRAFT_1016682</name>
</gene>
<evidence type="ECO:0000313" key="3">
    <source>
        <dbReference type="Proteomes" id="UP000217790"/>
    </source>
</evidence>
<feature type="transmembrane region" description="Helical" evidence="1">
    <location>
        <begin position="64"/>
        <end position="83"/>
    </location>
</feature>
<keyword evidence="1" id="KW-1133">Transmembrane helix</keyword>
<evidence type="ECO:0000313" key="2">
    <source>
        <dbReference type="EMBL" id="PBK87536.1"/>
    </source>
</evidence>
<evidence type="ECO:0000256" key="1">
    <source>
        <dbReference type="SAM" id="Phobius"/>
    </source>
</evidence>
<reference evidence="3" key="1">
    <citation type="journal article" date="2017" name="Nat. Ecol. Evol.">
        <title>Genome expansion and lineage-specific genetic innovations in the forest pathogenic fungi Armillaria.</title>
        <authorList>
            <person name="Sipos G."/>
            <person name="Prasanna A.N."/>
            <person name="Walter M.C."/>
            <person name="O'Connor E."/>
            <person name="Balint B."/>
            <person name="Krizsan K."/>
            <person name="Kiss B."/>
            <person name="Hess J."/>
            <person name="Varga T."/>
            <person name="Slot J."/>
            <person name="Riley R."/>
            <person name="Boka B."/>
            <person name="Rigling D."/>
            <person name="Barry K."/>
            <person name="Lee J."/>
            <person name="Mihaltcheva S."/>
            <person name="LaButti K."/>
            <person name="Lipzen A."/>
            <person name="Waldron R."/>
            <person name="Moloney N.M."/>
            <person name="Sperisen C."/>
            <person name="Kredics L."/>
            <person name="Vagvoelgyi C."/>
            <person name="Patrignani A."/>
            <person name="Fitzpatrick D."/>
            <person name="Nagy I."/>
            <person name="Doyle S."/>
            <person name="Anderson J.B."/>
            <person name="Grigoriev I.V."/>
            <person name="Gueldener U."/>
            <person name="Muensterkoetter M."/>
            <person name="Nagy L.G."/>
        </authorList>
    </citation>
    <scope>NUCLEOTIDE SEQUENCE [LARGE SCALE GENOMIC DNA]</scope>
    <source>
        <strain evidence="3">Ar21-2</strain>
    </source>
</reference>
<sequence>MWETSSTWGTFADVVICHRASKTARTPSITIETCPSTVSTTQSVIAAVYQGLFFAADGGVSLEIFYANSFACIAQTIILILGVRWNHAYRATRELSVYAFKFRSFRI</sequence>
<name>A0A2H3DJA9_ARMGA</name>
<organism evidence="2 3">
    <name type="scientific">Armillaria gallica</name>
    <name type="common">Bulbous honey fungus</name>
    <name type="synonym">Armillaria bulbosa</name>
    <dbReference type="NCBI Taxonomy" id="47427"/>
    <lineage>
        <taxon>Eukaryota</taxon>
        <taxon>Fungi</taxon>
        <taxon>Dikarya</taxon>
        <taxon>Basidiomycota</taxon>
        <taxon>Agaricomycotina</taxon>
        <taxon>Agaricomycetes</taxon>
        <taxon>Agaricomycetidae</taxon>
        <taxon>Agaricales</taxon>
        <taxon>Marasmiineae</taxon>
        <taxon>Physalacriaceae</taxon>
        <taxon>Armillaria</taxon>
    </lineage>
</organism>